<keyword evidence="3" id="KW-0548">Nucleotidyltransferase</keyword>
<dbReference type="GO" id="GO:0004016">
    <property type="term" value="F:adenylate cyclase activity"/>
    <property type="evidence" value="ECO:0007669"/>
    <property type="project" value="TreeGrafter"/>
</dbReference>
<evidence type="ECO:0000256" key="1">
    <source>
        <dbReference type="ARBA" id="ARBA00000877"/>
    </source>
</evidence>
<keyword evidence="5" id="KW-0067">ATP-binding</keyword>
<dbReference type="AlphaFoldDB" id="A0AAD4MGA2"/>
<name>A0AAD4MGA2_9BILA</name>
<dbReference type="Proteomes" id="UP001201812">
    <property type="component" value="Unassembled WGS sequence"/>
</dbReference>
<dbReference type="PANTHER" id="PTHR34185:SF1">
    <property type="entry name" value="DIADENYLATE CYCLASE"/>
    <property type="match status" value="1"/>
</dbReference>
<feature type="domain" description="PDZ" evidence="7">
    <location>
        <begin position="445"/>
        <end position="500"/>
    </location>
</feature>
<accession>A0AAD4MGA2</accession>
<dbReference type="PROSITE" id="PS50106">
    <property type="entry name" value="PDZ"/>
    <property type="match status" value="1"/>
</dbReference>
<evidence type="ECO:0000256" key="3">
    <source>
        <dbReference type="ARBA" id="ARBA00022695"/>
    </source>
</evidence>
<evidence type="ECO:0000259" key="7">
    <source>
        <dbReference type="PROSITE" id="PS50106"/>
    </source>
</evidence>
<dbReference type="InterPro" id="IPR003390">
    <property type="entry name" value="DNA_integrity_scan_DisA_N"/>
</dbReference>
<dbReference type="PANTHER" id="PTHR34185">
    <property type="entry name" value="DIADENYLATE CYCLASE"/>
    <property type="match status" value="1"/>
</dbReference>
<dbReference type="Pfam" id="PF02457">
    <property type="entry name" value="DAC"/>
    <property type="match status" value="1"/>
</dbReference>
<feature type="coiled-coil region" evidence="6">
    <location>
        <begin position="166"/>
        <end position="194"/>
    </location>
</feature>
<dbReference type="GO" id="GO:0106408">
    <property type="term" value="F:diadenylate cyclase activity"/>
    <property type="evidence" value="ECO:0007669"/>
    <property type="project" value="UniProtKB-EC"/>
</dbReference>
<dbReference type="SUPFAM" id="SSF50156">
    <property type="entry name" value="PDZ domain-like"/>
    <property type="match status" value="1"/>
</dbReference>
<protein>
    <submittedName>
        <fullName evidence="9">DisA bacterial checkpoint controller nucleotide-binding domain-containing protein</fullName>
    </submittedName>
</protein>
<dbReference type="InterPro" id="IPR001478">
    <property type="entry name" value="PDZ"/>
</dbReference>
<dbReference type="GO" id="GO:0005524">
    <property type="term" value="F:ATP binding"/>
    <property type="evidence" value="ECO:0007669"/>
    <property type="project" value="UniProtKB-KW"/>
</dbReference>
<evidence type="ECO:0000256" key="6">
    <source>
        <dbReference type="SAM" id="Coils"/>
    </source>
</evidence>
<dbReference type="InterPro" id="IPR036034">
    <property type="entry name" value="PDZ_sf"/>
</dbReference>
<dbReference type="SUPFAM" id="SSF143597">
    <property type="entry name" value="YojJ-like"/>
    <property type="match status" value="1"/>
</dbReference>
<comment type="caution">
    <text evidence="9">The sequence shown here is derived from an EMBL/GenBank/DDBJ whole genome shotgun (WGS) entry which is preliminary data.</text>
</comment>
<evidence type="ECO:0000256" key="2">
    <source>
        <dbReference type="ARBA" id="ARBA00022679"/>
    </source>
</evidence>
<dbReference type="InterPro" id="IPR050338">
    <property type="entry name" value="DisA"/>
</dbReference>
<reference evidence="9" key="1">
    <citation type="submission" date="2022-01" db="EMBL/GenBank/DDBJ databases">
        <title>Genome Sequence Resource for Two Populations of Ditylenchus destructor, the Migratory Endoparasitic Phytonematode.</title>
        <authorList>
            <person name="Zhang H."/>
            <person name="Lin R."/>
            <person name="Xie B."/>
        </authorList>
    </citation>
    <scope>NUCLEOTIDE SEQUENCE</scope>
    <source>
        <strain evidence="9">BazhouSP</strain>
    </source>
</reference>
<evidence type="ECO:0000256" key="4">
    <source>
        <dbReference type="ARBA" id="ARBA00022741"/>
    </source>
</evidence>
<keyword evidence="2" id="KW-0808">Transferase</keyword>
<proteinExistence type="predicted"/>
<sequence length="535" mass="61285">MLAIKCLPFCVPRPNTPTHGEHFFTNFPDAIFNLRKKRIGGTVIINYRLDSNSTLQSLLIGGTILNESYSAQRMTDIFRNKSVALHDGAMVINHFEETTIYSAGGLFPVDPQHNWQKAAAESAENSNLALLKSRHRSAYSFSHYIRALLVVVSEDHGWVSIFHCGNIALNVTKEELKEKLVNAYNEEINKQKNDCNFSSYEPAINFKHFKTYFAIQFLDYNDPDDIDYFCENMVKCRMQFYGRKFVDLNLGKSADTKLVPYDIARKTILENAIVKLMALRLEQTAKFIVLTYGPKRLGGIFYVLQPNDKTINLLTLSIYTERELFNNNVLAYFLKEQLCQNLYSDYNSIAFHFERSMHGAIVHFVDALNPAIETSDVHIHYKLTVKHKLTTNQGKGQQRPVQSAYRKPAGKKKLTVNRELENVVTPIPKAKLVPSLIEEGCETLLIRLKRKDINERFGFGLNSLYRQIAWLEPNCIAAKQLRVGDKIVAIDGVEACSELQQFMVQLWGKRRFVLDLQISRPINGPDIQQLFERTL</sequence>
<evidence type="ECO:0000313" key="10">
    <source>
        <dbReference type="Proteomes" id="UP001201812"/>
    </source>
</evidence>
<dbReference type="Gene3D" id="3.40.1700.10">
    <property type="entry name" value="DNA integrity scanning protein, DisA, N-terminal domain"/>
    <property type="match status" value="1"/>
</dbReference>
<gene>
    <name evidence="9" type="ORF">DdX_20624</name>
</gene>
<dbReference type="PROSITE" id="PS51794">
    <property type="entry name" value="DAC"/>
    <property type="match status" value="1"/>
</dbReference>
<keyword evidence="10" id="KW-1185">Reference proteome</keyword>
<comment type="catalytic activity">
    <reaction evidence="1">
        <text>2 ATP = 3',3'-c-di-AMP + 2 diphosphate</text>
        <dbReference type="Rhea" id="RHEA:35655"/>
        <dbReference type="ChEBI" id="CHEBI:30616"/>
        <dbReference type="ChEBI" id="CHEBI:33019"/>
        <dbReference type="ChEBI" id="CHEBI:71500"/>
        <dbReference type="EC" id="2.7.7.85"/>
    </reaction>
</comment>
<keyword evidence="6" id="KW-0175">Coiled coil</keyword>
<evidence type="ECO:0000256" key="5">
    <source>
        <dbReference type="ARBA" id="ARBA00022840"/>
    </source>
</evidence>
<dbReference type="EMBL" id="JAKKPZ010000621">
    <property type="protein sequence ID" value="KAI1693496.1"/>
    <property type="molecule type" value="Genomic_DNA"/>
</dbReference>
<evidence type="ECO:0000313" key="9">
    <source>
        <dbReference type="EMBL" id="KAI1693496.1"/>
    </source>
</evidence>
<keyword evidence="4" id="KW-0547">Nucleotide-binding</keyword>
<evidence type="ECO:0000259" key="8">
    <source>
        <dbReference type="PROSITE" id="PS51794"/>
    </source>
</evidence>
<feature type="domain" description="DAC" evidence="8">
    <location>
        <begin position="1"/>
        <end position="173"/>
    </location>
</feature>
<organism evidence="9 10">
    <name type="scientific">Ditylenchus destructor</name>
    <dbReference type="NCBI Taxonomy" id="166010"/>
    <lineage>
        <taxon>Eukaryota</taxon>
        <taxon>Metazoa</taxon>
        <taxon>Ecdysozoa</taxon>
        <taxon>Nematoda</taxon>
        <taxon>Chromadorea</taxon>
        <taxon>Rhabditida</taxon>
        <taxon>Tylenchina</taxon>
        <taxon>Tylenchomorpha</taxon>
        <taxon>Sphaerularioidea</taxon>
        <taxon>Anguinidae</taxon>
        <taxon>Anguininae</taxon>
        <taxon>Ditylenchus</taxon>
    </lineage>
</organism>
<dbReference type="InterPro" id="IPR036888">
    <property type="entry name" value="DNA_integrity_DisA_N_sf"/>
</dbReference>